<evidence type="ECO:0000313" key="3">
    <source>
        <dbReference type="RefSeq" id="XP_022373465.1"/>
    </source>
</evidence>
<organism evidence="2 3">
    <name type="scientific">Enhydra lutris kenyoni</name>
    <name type="common">northern sea otter</name>
    <dbReference type="NCBI Taxonomy" id="391180"/>
    <lineage>
        <taxon>Eukaryota</taxon>
        <taxon>Metazoa</taxon>
        <taxon>Chordata</taxon>
        <taxon>Craniata</taxon>
        <taxon>Vertebrata</taxon>
        <taxon>Euteleostomi</taxon>
        <taxon>Mammalia</taxon>
        <taxon>Eutheria</taxon>
        <taxon>Laurasiatheria</taxon>
        <taxon>Carnivora</taxon>
        <taxon>Caniformia</taxon>
        <taxon>Musteloidea</taxon>
        <taxon>Mustelidae</taxon>
        <taxon>Lutrinae</taxon>
        <taxon>Enhydra</taxon>
    </lineage>
</organism>
<dbReference type="Proteomes" id="UP000248482">
    <property type="component" value="Unplaced"/>
</dbReference>
<evidence type="ECO:0000313" key="2">
    <source>
        <dbReference type="Proteomes" id="UP000248482"/>
    </source>
</evidence>
<protein>
    <submittedName>
        <fullName evidence="3">N-acetyl-beta-glucosaminyl-glycoprotein 4-beta-N-acetylgalactosaminyltransferase 1-like</fullName>
    </submittedName>
</protein>
<proteinExistence type="predicted"/>
<gene>
    <name evidence="3" type="primary">LOC111156713</name>
</gene>
<keyword evidence="2" id="KW-1185">Reference proteome</keyword>
<feature type="compositionally biased region" description="Low complexity" evidence="1">
    <location>
        <begin position="82"/>
        <end position="93"/>
    </location>
</feature>
<feature type="region of interest" description="Disordered" evidence="1">
    <location>
        <begin position="73"/>
        <end position="93"/>
    </location>
</feature>
<name>A0A2Y9KWE6_ENHLU</name>
<sequence>MGARTGRYDRQQAQKSAVQGPRPSGPTQKGPSPRPPLPPAPASAAPAGERTLGWVALASRACPGVQGMCSRAEPLHGRPEPAGRLAAARGPRGRSQLGLIVSERGRLSLGTGSLSVQTHGSGKTRSPGLGAGLRTKATEETCPYGHYSLDCKK</sequence>
<reference evidence="3" key="1">
    <citation type="submission" date="2025-08" db="UniProtKB">
        <authorList>
            <consortium name="RefSeq"/>
        </authorList>
    </citation>
    <scope>IDENTIFICATION</scope>
    <source>
        <tissue evidence="3">Blood</tissue>
    </source>
</reference>
<feature type="region of interest" description="Disordered" evidence="1">
    <location>
        <begin position="1"/>
        <end position="48"/>
    </location>
</feature>
<dbReference type="RefSeq" id="XP_022373465.1">
    <property type="nucleotide sequence ID" value="XM_022517757.1"/>
</dbReference>
<feature type="compositionally biased region" description="Polar residues" evidence="1">
    <location>
        <begin position="111"/>
        <end position="124"/>
    </location>
</feature>
<dbReference type="AlphaFoldDB" id="A0A2Y9KWE6"/>
<feature type="region of interest" description="Disordered" evidence="1">
    <location>
        <begin position="111"/>
        <end position="136"/>
    </location>
</feature>
<dbReference type="GeneID" id="111156713"/>
<feature type="compositionally biased region" description="Basic and acidic residues" evidence="1">
    <location>
        <begin position="1"/>
        <end position="12"/>
    </location>
</feature>
<evidence type="ECO:0000256" key="1">
    <source>
        <dbReference type="SAM" id="MobiDB-lite"/>
    </source>
</evidence>
<dbReference type="KEGG" id="elk:111156713"/>
<accession>A0A2Y9KWE6</accession>
<feature type="compositionally biased region" description="Pro residues" evidence="1">
    <location>
        <begin position="32"/>
        <end position="41"/>
    </location>
</feature>